<dbReference type="RefSeq" id="WP_094764464.1">
    <property type="nucleotide sequence ID" value="NZ_FUKQ01000026.1"/>
</dbReference>
<dbReference type="Proteomes" id="UP000188342">
    <property type="component" value="Unassembled WGS sequence"/>
</dbReference>
<accession>A0A1R4JE37</accession>
<dbReference type="NCBIfam" id="TIGR00368">
    <property type="entry name" value="YifB family Mg chelatase-like AAA ATPase"/>
    <property type="match status" value="1"/>
</dbReference>
<evidence type="ECO:0000256" key="1">
    <source>
        <dbReference type="ARBA" id="ARBA00006354"/>
    </source>
</evidence>
<dbReference type="STRING" id="1255658.FM114_07005"/>
<feature type="domain" description="AAA+ ATPase" evidence="2">
    <location>
        <begin position="211"/>
        <end position="394"/>
    </location>
</feature>
<dbReference type="CDD" id="cd00009">
    <property type="entry name" value="AAA"/>
    <property type="match status" value="1"/>
</dbReference>
<name>A0A1R4JE37_9ACTN</name>
<dbReference type="EMBL" id="FUKQ01000026">
    <property type="protein sequence ID" value="SJN30249.1"/>
    <property type="molecule type" value="Genomic_DNA"/>
</dbReference>
<dbReference type="Gene3D" id="3.30.230.10">
    <property type="match status" value="1"/>
</dbReference>
<protein>
    <submittedName>
        <fullName evidence="3">MG(2+) CHELATASE FAMILY PROTEIN / ComM-related protein</fullName>
    </submittedName>
</protein>
<dbReference type="Pfam" id="PF13335">
    <property type="entry name" value="Mg_chelatase_C"/>
    <property type="match status" value="1"/>
</dbReference>
<reference evidence="3 4" key="1">
    <citation type="submission" date="2017-02" db="EMBL/GenBank/DDBJ databases">
        <authorList>
            <person name="Peterson S.W."/>
        </authorList>
    </citation>
    <scope>NUCLEOTIDE SEQUENCE [LARGE SCALE GENOMIC DNA]</scope>
    <source>
        <strain evidence="3 4">LSP_Lj1</strain>
    </source>
</reference>
<dbReference type="InterPro" id="IPR014721">
    <property type="entry name" value="Ribsml_uS5_D2-typ_fold_subgr"/>
</dbReference>
<dbReference type="GO" id="GO:0005524">
    <property type="term" value="F:ATP binding"/>
    <property type="evidence" value="ECO:0007669"/>
    <property type="project" value="InterPro"/>
</dbReference>
<comment type="similarity">
    <text evidence="1">Belongs to the Mg-chelatase subunits D/I family. ComM subfamily.</text>
</comment>
<evidence type="ECO:0000259" key="2">
    <source>
        <dbReference type="SMART" id="SM00382"/>
    </source>
</evidence>
<dbReference type="InterPro" id="IPR000523">
    <property type="entry name" value="Mg_chelatse_chII-like_cat_dom"/>
</dbReference>
<proteinExistence type="inferred from homology"/>
<dbReference type="InterPro" id="IPR025158">
    <property type="entry name" value="Mg_chelat-rel_C"/>
</dbReference>
<organism evidence="3 4">
    <name type="scientific">Luteococcus japonicus LSP_Lj1</name>
    <dbReference type="NCBI Taxonomy" id="1255658"/>
    <lineage>
        <taxon>Bacteria</taxon>
        <taxon>Bacillati</taxon>
        <taxon>Actinomycetota</taxon>
        <taxon>Actinomycetes</taxon>
        <taxon>Propionibacteriales</taxon>
        <taxon>Propionibacteriaceae</taxon>
        <taxon>Luteococcus</taxon>
    </lineage>
</organism>
<dbReference type="SUPFAM" id="SSF54211">
    <property type="entry name" value="Ribosomal protein S5 domain 2-like"/>
    <property type="match status" value="1"/>
</dbReference>
<dbReference type="SMART" id="SM00382">
    <property type="entry name" value="AAA"/>
    <property type="match status" value="1"/>
</dbReference>
<evidence type="ECO:0000313" key="4">
    <source>
        <dbReference type="Proteomes" id="UP000188342"/>
    </source>
</evidence>
<evidence type="ECO:0000313" key="3">
    <source>
        <dbReference type="EMBL" id="SJN30249.1"/>
    </source>
</evidence>
<dbReference type="SUPFAM" id="SSF52540">
    <property type="entry name" value="P-loop containing nucleoside triphosphate hydrolases"/>
    <property type="match status" value="1"/>
</dbReference>
<dbReference type="PANTHER" id="PTHR32039">
    <property type="entry name" value="MAGNESIUM-CHELATASE SUBUNIT CHLI"/>
    <property type="match status" value="1"/>
</dbReference>
<keyword evidence="4" id="KW-1185">Reference proteome</keyword>
<dbReference type="InterPro" id="IPR045006">
    <property type="entry name" value="CHLI-like"/>
</dbReference>
<dbReference type="InterPro" id="IPR020568">
    <property type="entry name" value="Ribosomal_Su5_D2-typ_SF"/>
</dbReference>
<dbReference type="InterPro" id="IPR004482">
    <property type="entry name" value="Mg_chelat-rel"/>
</dbReference>
<dbReference type="InterPro" id="IPR003593">
    <property type="entry name" value="AAA+_ATPase"/>
</dbReference>
<sequence length="508" mass="52915">MNAATSWSVALVGMEGTMIEVEAAIGSGLPKTVLVGLPDTALYEARDRCHAAVGSVGLSWPSQVVTINLTPASLPKAGTHYDLSIVTAVLAAAGTVPTDRAARVVTMGELGLDGRVRPVRGVLPGLLAAQSAGFDMAVVPANQVGEAGLVEGLTIWGVSSLVDLVEVLHGRPVLVPAAGRPSAAPEPHQLDLADIVGQEDAKYALEVAAAGRHHIFLSGPPGVGKTMLAERLPGLLPPLTRGESLEVSAIHSLAGHDLNDGLISRPPYADPHHTVSPAAMLGSGSRVPKPGAISLAHRGVLFMDEAPQFGRALLDALRTPLESGWVTISRAQVTARFPSRFQLVIAANPCPCGNHGTVGVACRCTPMEVRRYADRLSGPVLDRIDLTQHLVPVRKAYLQKQFGLGESTATVAGRVAGARARQAARLSGTPWLTNGEVPGPFLRNNLPTAEGLDLVDHALVTGRLSSRGADKVMRVAWTLADLEGHDRVLRDDVAAALAMRSGVAGVAA</sequence>
<dbReference type="OrthoDB" id="9813147at2"/>
<dbReference type="Gene3D" id="3.40.50.300">
    <property type="entry name" value="P-loop containing nucleotide triphosphate hydrolases"/>
    <property type="match status" value="1"/>
</dbReference>
<dbReference type="PANTHER" id="PTHR32039:SF7">
    <property type="entry name" value="COMPETENCE PROTEIN COMM"/>
    <property type="match status" value="1"/>
</dbReference>
<gene>
    <name evidence="3" type="ORF">FM114_07005</name>
</gene>
<dbReference type="InterPro" id="IPR027417">
    <property type="entry name" value="P-loop_NTPase"/>
</dbReference>
<dbReference type="AlphaFoldDB" id="A0A1R4JE37"/>
<dbReference type="Pfam" id="PF01078">
    <property type="entry name" value="Mg_chelatase"/>
    <property type="match status" value="1"/>
</dbReference>
<dbReference type="Pfam" id="PF13541">
    <property type="entry name" value="ChlI"/>
    <property type="match status" value="1"/>
</dbReference>